<dbReference type="PROSITE" id="PS50850">
    <property type="entry name" value="MFS"/>
    <property type="match status" value="1"/>
</dbReference>
<accession>A0A921UZT7</accession>
<evidence type="ECO:0000256" key="1">
    <source>
        <dbReference type="ARBA" id="ARBA00004141"/>
    </source>
</evidence>
<feature type="domain" description="Major facilitator superfamily (MFS) profile" evidence="8">
    <location>
        <begin position="49"/>
        <end position="487"/>
    </location>
</feature>
<dbReference type="PANTHER" id="PTHR23505:SF59">
    <property type="entry name" value="MAJOR FACILITATOR SUPERFAMILY PROTEIN"/>
    <property type="match status" value="1"/>
</dbReference>
<sequence length="532" mass="55971">MLGQCSHTLELLYYVNNKPSSWLPICVRWHAECFVEEMGSSAAQRRRWTLALVTTAALLERADEQLLPAVYKEVGEALRVSPTALGSLSLCRALVQAVCYPLATCAAARCDRARVVAAGAVLWAVATLLVGASGTFLHVSVSACHDTRGFNGVGLALVVPAIYSLVADYSDDGTRGSAFGWVGMAQFMGRVAGNTLGVLLAATSFLGVPGWRLAFYALALVSASIAALTWLLGADPRRPVTVRGAKSATAAAATLAQLAREARDVVKVPTFQIIVAQGVAGSVPWSALSFAAMWLELAGFTHWQTSALTGLNNLANAVGALFAGFVGDPLARRFPDTGRIALAQVCTASTVPLAAVLLLALPDDPAAVAAYAATFFVLGFVMPWCPVATNNPIFAEVVPEKARTTVYALDRCFETVFASFAPPLVGILAERVFGYQPAAASGRSVEADRDRENAAALGKAVFAEIAVPVAVCCLAYTGLYWTYPADRQHAQTAALQLQAAGDQDCDCEAHAAAGAEGLNQALLPEQERSSKF</sequence>
<dbReference type="InterPro" id="IPR036259">
    <property type="entry name" value="MFS_trans_sf"/>
</dbReference>
<evidence type="ECO:0000256" key="7">
    <source>
        <dbReference type="SAM" id="Phobius"/>
    </source>
</evidence>
<dbReference type="GO" id="GO:0016020">
    <property type="term" value="C:membrane"/>
    <property type="evidence" value="ECO:0007669"/>
    <property type="project" value="UniProtKB-SubCell"/>
</dbReference>
<keyword evidence="5 7" id="KW-0472">Membrane</keyword>
<reference evidence="9" key="2">
    <citation type="submission" date="2020-10" db="EMBL/GenBank/DDBJ databases">
        <authorList>
            <person name="Cooper E.A."/>
            <person name="Brenton Z.W."/>
            <person name="Flinn B.S."/>
            <person name="Jenkins J."/>
            <person name="Shu S."/>
            <person name="Flowers D."/>
            <person name="Luo F."/>
            <person name="Wang Y."/>
            <person name="Xia P."/>
            <person name="Barry K."/>
            <person name="Daum C."/>
            <person name="Lipzen A."/>
            <person name="Yoshinaga Y."/>
            <person name="Schmutz J."/>
            <person name="Saski C."/>
            <person name="Vermerris W."/>
            <person name="Kresovich S."/>
        </authorList>
    </citation>
    <scope>NUCLEOTIDE SEQUENCE</scope>
</reference>
<evidence type="ECO:0000259" key="8">
    <source>
        <dbReference type="PROSITE" id="PS50850"/>
    </source>
</evidence>
<evidence type="ECO:0000313" key="9">
    <source>
        <dbReference type="EMBL" id="KAG0550809.1"/>
    </source>
</evidence>
<name>A0A921UZT7_SORBI</name>
<comment type="similarity">
    <text evidence="6">Belongs to the major facilitator superfamily. Spinster (TC 2.A.1.49) family.</text>
</comment>
<evidence type="ECO:0000256" key="5">
    <source>
        <dbReference type="ARBA" id="ARBA00023136"/>
    </source>
</evidence>
<dbReference type="PANTHER" id="PTHR23505">
    <property type="entry name" value="SPINSTER"/>
    <property type="match status" value="1"/>
</dbReference>
<feature type="transmembrane region" description="Helical" evidence="7">
    <location>
        <begin position="115"/>
        <end position="137"/>
    </location>
</feature>
<feature type="transmembrane region" description="Helical" evidence="7">
    <location>
        <begin position="149"/>
        <end position="166"/>
    </location>
</feature>
<keyword evidence="3 7" id="KW-0812">Transmembrane</keyword>
<dbReference type="Proteomes" id="UP000807115">
    <property type="component" value="Chromosome 1"/>
</dbReference>
<organism evidence="9 10">
    <name type="scientific">Sorghum bicolor</name>
    <name type="common">Sorghum</name>
    <name type="synonym">Sorghum vulgare</name>
    <dbReference type="NCBI Taxonomy" id="4558"/>
    <lineage>
        <taxon>Eukaryota</taxon>
        <taxon>Viridiplantae</taxon>
        <taxon>Streptophyta</taxon>
        <taxon>Embryophyta</taxon>
        <taxon>Tracheophyta</taxon>
        <taxon>Spermatophyta</taxon>
        <taxon>Magnoliopsida</taxon>
        <taxon>Liliopsida</taxon>
        <taxon>Poales</taxon>
        <taxon>Poaceae</taxon>
        <taxon>PACMAD clade</taxon>
        <taxon>Panicoideae</taxon>
        <taxon>Andropogonodae</taxon>
        <taxon>Andropogoneae</taxon>
        <taxon>Sorghinae</taxon>
        <taxon>Sorghum</taxon>
    </lineage>
</organism>
<keyword evidence="2" id="KW-0813">Transport</keyword>
<evidence type="ECO:0000256" key="3">
    <source>
        <dbReference type="ARBA" id="ARBA00022692"/>
    </source>
</evidence>
<feature type="transmembrane region" description="Helical" evidence="7">
    <location>
        <begin position="213"/>
        <end position="233"/>
    </location>
</feature>
<dbReference type="FunFam" id="1.20.1250.20:FF:000520">
    <property type="entry name" value="Major facilitator superfamily protein"/>
    <property type="match status" value="1"/>
</dbReference>
<evidence type="ECO:0000313" key="10">
    <source>
        <dbReference type="Proteomes" id="UP000807115"/>
    </source>
</evidence>
<protein>
    <recommendedName>
        <fullName evidence="8">Major facilitator superfamily (MFS) profile domain-containing protein</fullName>
    </recommendedName>
</protein>
<feature type="transmembrane region" description="Helical" evidence="7">
    <location>
        <begin position="187"/>
        <end position="207"/>
    </location>
</feature>
<comment type="subcellular location">
    <subcellularLocation>
        <location evidence="1">Membrane</location>
        <topology evidence="1">Multi-pass membrane protein</topology>
    </subcellularLocation>
</comment>
<evidence type="ECO:0000256" key="6">
    <source>
        <dbReference type="ARBA" id="ARBA00024338"/>
    </source>
</evidence>
<comment type="caution">
    <text evidence="9">The sequence shown here is derived from an EMBL/GenBank/DDBJ whole genome shotgun (WGS) entry which is preliminary data.</text>
</comment>
<dbReference type="GO" id="GO:0022857">
    <property type="term" value="F:transmembrane transporter activity"/>
    <property type="evidence" value="ECO:0007669"/>
    <property type="project" value="InterPro"/>
</dbReference>
<proteinExistence type="inferred from homology"/>
<dbReference type="AlphaFoldDB" id="A0A921UZT7"/>
<evidence type="ECO:0000256" key="2">
    <source>
        <dbReference type="ARBA" id="ARBA00022448"/>
    </source>
</evidence>
<dbReference type="InterPro" id="IPR020846">
    <property type="entry name" value="MFS_dom"/>
</dbReference>
<evidence type="ECO:0000256" key="4">
    <source>
        <dbReference type="ARBA" id="ARBA00022989"/>
    </source>
</evidence>
<feature type="transmembrane region" description="Helical" evidence="7">
    <location>
        <begin position="366"/>
        <end position="385"/>
    </location>
</feature>
<feature type="transmembrane region" description="Helical" evidence="7">
    <location>
        <begin position="340"/>
        <end position="360"/>
    </location>
</feature>
<dbReference type="InterPro" id="IPR044770">
    <property type="entry name" value="MFS_spinster-like"/>
</dbReference>
<dbReference type="OrthoDB" id="440755at2759"/>
<dbReference type="SUPFAM" id="SSF103473">
    <property type="entry name" value="MFS general substrate transporter"/>
    <property type="match status" value="1"/>
</dbReference>
<dbReference type="Pfam" id="PF07690">
    <property type="entry name" value="MFS_1"/>
    <property type="match status" value="1"/>
</dbReference>
<gene>
    <name evidence="9" type="ORF">BDA96_01G369600</name>
</gene>
<reference evidence="9" key="1">
    <citation type="journal article" date="2019" name="BMC Genomics">
        <title>A new reference genome for Sorghum bicolor reveals high levels of sequence similarity between sweet and grain genotypes: implications for the genetics of sugar metabolism.</title>
        <authorList>
            <person name="Cooper E.A."/>
            <person name="Brenton Z.W."/>
            <person name="Flinn B.S."/>
            <person name="Jenkins J."/>
            <person name="Shu S."/>
            <person name="Flowers D."/>
            <person name="Luo F."/>
            <person name="Wang Y."/>
            <person name="Xia P."/>
            <person name="Barry K."/>
            <person name="Daum C."/>
            <person name="Lipzen A."/>
            <person name="Yoshinaga Y."/>
            <person name="Schmutz J."/>
            <person name="Saski C."/>
            <person name="Vermerris W."/>
            <person name="Kresovich S."/>
        </authorList>
    </citation>
    <scope>NUCLEOTIDE SEQUENCE</scope>
</reference>
<dbReference type="EMBL" id="CM027680">
    <property type="protein sequence ID" value="KAG0550809.1"/>
    <property type="molecule type" value="Genomic_DNA"/>
</dbReference>
<dbReference type="Gene3D" id="1.20.1250.20">
    <property type="entry name" value="MFS general substrate transporter like domains"/>
    <property type="match status" value="1"/>
</dbReference>
<dbReference type="InterPro" id="IPR011701">
    <property type="entry name" value="MFS"/>
</dbReference>
<keyword evidence="4 7" id="KW-1133">Transmembrane helix</keyword>